<dbReference type="Gene3D" id="3.30.70.100">
    <property type="match status" value="1"/>
</dbReference>
<dbReference type="PROSITE" id="PS51502">
    <property type="entry name" value="S_R_A_B_BARREL"/>
    <property type="match status" value="1"/>
</dbReference>
<proteinExistence type="predicted"/>
<evidence type="ECO:0000313" key="2">
    <source>
        <dbReference type="EMBL" id="GMK59357.1"/>
    </source>
</evidence>
<keyword evidence="3" id="KW-1185">Reference proteome</keyword>
<evidence type="ECO:0000259" key="1">
    <source>
        <dbReference type="PROSITE" id="PS51502"/>
    </source>
</evidence>
<dbReference type="Proteomes" id="UP001222932">
    <property type="component" value="Unassembled WGS sequence"/>
</dbReference>
<dbReference type="AlphaFoldDB" id="A0AAD3TYS1"/>
<dbReference type="SUPFAM" id="SSF54909">
    <property type="entry name" value="Dimeric alpha+beta barrel"/>
    <property type="match status" value="1"/>
</dbReference>
<comment type="caution">
    <text evidence="2">The sequence shown here is derived from an EMBL/GenBank/DDBJ whole genome shotgun (WGS) entry which is preliminary data.</text>
</comment>
<evidence type="ECO:0000313" key="3">
    <source>
        <dbReference type="Proteomes" id="UP001222932"/>
    </source>
</evidence>
<dbReference type="InterPro" id="IPR011008">
    <property type="entry name" value="Dimeric_a/b-barrel"/>
</dbReference>
<reference evidence="2" key="1">
    <citation type="journal article" date="2023" name="BMC Genomics">
        <title>Chromosome-level genome assemblies of Cutaneotrichosporon spp. (Trichosporonales, Basidiomycota) reveal imbalanced evolution between nucleotide sequences and chromosome synteny.</title>
        <authorList>
            <person name="Kobayashi Y."/>
            <person name="Kayamori A."/>
            <person name="Aoki K."/>
            <person name="Shiwa Y."/>
            <person name="Matsutani M."/>
            <person name="Fujita N."/>
            <person name="Sugita T."/>
            <person name="Iwasaki W."/>
            <person name="Tanaka N."/>
            <person name="Takashima M."/>
        </authorList>
    </citation>
    <scope>NUCLEOTIDE SEQUENCE</scope>
    <source>
        <strain evidence="2">HIS016</strain>
    </source>
</reference>
<protein>
    <recommendedName>
        <fullName evidence="1">Stress-response A/B barrel domain-containing protein</fullName>
    </recommendedName>
</protein>
<dbReference type="EMBL" id="BTCM01000007">
    <property type="protein sequence ID" value="GMK59357.1"/>
    <property type="molecule type" value="Genomic_DNA"/>
</dbReference>
<dbReference type="InterPro" id="IPR013097">
    <property type="entry name" value="Dabb"/>
</dbReference>
<sequence length="142" mass="15345">MNSRWDYRTQPLALALAALALVAFGYLLHGFASVPAMGLLHIVAFKLADARHLPSLTSDMLALKERCTLKGKPYIRSVVGGKQSSPEGKDGGMQVVFLLEFENQADADYYIFDDPAHTAFKDAIGALGVEGVTVLDFVPGVF</sequence>
<dbReference type="SMART" id="SM00886">
    <property type="entry name" value="Dabb"/>
    <property type="match status" value="1"/>
</dbReference>
<gene>
    <name evidence="2" type="ORF">CspeluHIS016_0703720</name>
</gene>
<reference evidence="2" key="2">
    <citation type="submission" date="2023-06" db="EMBL/GenBank/DDBJ databases">
        <authorList>
            <person name="Kobayashi Y."/>
            <person name="Kayamori A."/>
            <person name="Aoki K."/>
            <person name="Shiwa Y."/>
            <person name="Fujita N."/>
            <person name="Sugita T."/>
            <person name="Iwasaki W."/>
            <person name="Tanaka N."/>
            <person name="Takashima M."/>
        </authorList>
    </citation>
    <scope>NUCLEOTIDE SEQUENCE</scope>
    <source>
        <strain evidence="2">HIS016</strain>
    </source>
</reference>
<accession>A0AAD3TYS1</accession>
<organism evidence="2 3">
    <name type="scientific">Cutaneotrichosporon spelunceum</name>
    <dbReference type="NCBI Taxonomy" id="1672016"/>
    <lineage>
        <taxon>Eukaryota</taxon>
        <taxon>Fungi</taxon>
        <taxon>Dikarya</taxon>
        <taxon>Basidiomycota</taxon>
        <taxon>Agaricomycotina</taxon>
        <taxon>Tremellomycetes</taxon>
        <taxon>Trichosporonales</taxon>
        <taxon>Trichosporonaceae</taxon>
        <taxon>Cutaneotrichosporon</taxon>
    </lineage>
</organism>
<dbReference type="Pfam" id="PF07876">
    <property type="entry name" value="Dabb"/>
    <property type="match status" value="1"/>
</dbReference>
<feature type="domain" description="Stress-response A/B barrel" evidence="1">
    <location>
        <begin position="39"/>
        <end position="137"/>
    </location>
</feature>
<name>A0AAD3TYS1_9TREE</name>